<feature type="domain" description="TANGO6 HEAT repeat" evidence="5">
    <location>
        <begin position="310"/>
        <end position="600"/>
    </location>
</feature>
<dbReference type="PANTHER" id="PTHR20959:SF1">
    <property type="entry name" value="TRANSPORT AND GOLGI ORGANIZATION PROTEIN 6 HOMOLOG"/>
    <property type="match status" value="1"/>
</dbReference>
<dbReference type="PANTHER" id="PTHR20959">
    <property type="entry name" value="TRANSPORT AND GOLGI ORGANIZATION PROTEIN 6 FAMILY MEMBER"/>
    <property type="match status" value="1"/>
</dbReference>
<evidence type="ECO:0000256" key="1">
    <source>
        <dbReference type="ARBA" id="ARBA00005724"/>
    </source>
</evidence>
<dbReference type="Pfam" id="PF10304">
    <property type="entry name" value="RTP1_C2"/>
    <property type="match status" value="1"/>
</dbReference>
<dbReference type="Pfam" id="PF23565">
    <property type="entry name" value="ARM_TANGO6"/>
    <property type="match status" value="1"/>
</dbReference>
<dbReference type="Pfam" id="PF10363">
    <property type="entry name" value="RTP1_C1"/>
    <property type="match status" value="1"/>
</dbReference>
<dbReference type="InterPro" id="IPR019451">
    <property type="entry name" value="Rtp1_C1"/>
</dbReference>
<reference evidence="7" key="2">
    <citation type="submission" date="2025-09" db="UniProtKB">
        <authorList>
            <consortium name="Ensembl"/>
        </authorList>
    </citation>
    <scope>IDENTIFICATION</scope>
</reference>
<proteinExistence type="inferred from homology"/>
<feature type="domain" description="RNA polymerase II assembly factor Rtp1 C-terminal" evidence="3">
    <location>
        <begin position="1104"/>
        <end position="1137"/>
    </location>
</feature>
<dbReference type="InParanoid" id="A0A673Z0K4"/>
<gene>
    <name evidence="7" type="primary">TANGO6</name>
    <name evidence="7" type="synonym">tango6</name>
</gene>
<organism evidence="7 8">
    <name type="scientific">Salmo trutta</name>
    <name type="common">Brown trout</name>
    <dbReference type="NCBI Taxonomy" id="8032"/>
    <lineage>
        <taxon>Eukaryota</taxon>
        <taxon>Metazoa</taxon>
        <taxon>Chordata</taxon>
        <taxon>Craniata</taxon>
        <taxon>Vertebrata</taxon>
        <taxon>Euteleostomi</taxon>
        <taxon>Actinopterygii</taxon>
        <taxon>Neopterygii</taxon>
        <taxon>Teleostei</taxon>
        <taxon>Protacanthopterygii</taxon>
        <taxon>Salmoniformes</taxon>
        <taxon>Salmonidae</taxon>
        <taxon>Salmoninae</taxon>
        <taxon>Salmo</taxon>
    </lineage>
</organism>
<evidence type="ECO:0000259" key="3">
    <source>
        <dbReference type="Pfam" id="PF10304"/>
    </source>
</evidence>
<dbReference type="InterPro" id="IPR019414">
    <property type="entry name" value="Rtp1_C2"/>
</dbReference>
<evidence type="ECO:0000256" key="2">
    <source>
        <dbReference type="SAM" id="MobiDB-lite"/>
    </source>
</evidence>
<comment type="similarity">
    <text evidence="1">Belongs to the Tango6 family.</text>
</comment>
<evidence type="ECO:0000259" key="6">
    <source>
        <dbReference type="Pfam" id="PF25267"/>
    </source>
</evidence>
<reference evidence="7" key="1">
    <citation type="submission" date="2025-08" db="UniProtKB">
        <authorList>
            <consortium name="Ensembl"/>
        </authorList>
    </citation>
    <scope>IDENTIFICATION</scope>
</reference>
<name>A0A673Z0K4_SALTR</name>
<dbReference type="Gene3D" id="1.25.10.10">
    <property type="entry name" value="Leucine-rich Repeat Variant"/>
    <property type="match status" value="1"/>
</dbReference>
<dbReference type="InterPro" id="IPR011989">
    <property type="entry name" value="ARM-like"/>
</dbReference>
<dbReference type="Pfam" id="PF25267">
    <property type="entry name" value="TANGO6_N"/>
    <property type="match status" value="1"/>
</dbReference>
<protein>
    <submittedName>
        <fullName evidence="7">Transport and golgi organization 6 homolog</fullName>
    </submittedName>
</protein>
<dbReference type="SUPFAM" id="SSF48371">
    <property type="entry name" value="ARM repeat"/>
    <property type="match status" value="1"/>
</dbReference>
<dbReference type="InterPro" id="IPR057347">
    <property type="entry name" value="TANGO6_N"/>
</dbReference>
<keyword evidence="8" id="KW-1185">Reference proteome</keyword>
<dbReference type="GO" id="GO:0009306">
    <property type="term" value="P:protein secretion"/>
    <property type="evidence" value="ECO:0007669"/>
    <property type="project" value="TreeGrafter"/>
</dbReference>
<dbReference type="OMA" id="QVATLIC"/>
<dbReference type="InterPro" id="IPR057407">
    <property type="entry name" value="HEAT_TANGO6"/>
</dbReference>
<evidence type="ECO:0000259" key="5">
    <source>
        <dbReference type="Pfam" id="PF23565"/>
    </source>
</evidence>
<dbReference type="Ensembl" id="ENSSTUT00000042318.1">
    <property type="protein sequence ID" value="ENSSTUP00000040492.1"/>
    <property type="gene ID" value="ENSSTUG00000017199.1"/>
</dbReference>
<dbReference type="Proteomes" id="UP000472277">
    <property type="component" value="Chromosome 7"/>
</dbReference>
<dbReference type="GeneTree" id="ENSGT00390000010938"/>
<dbReference type="InterPro" id="IPR016024">
    <property type="entry name" value="ARM-type_fold"/>
</dbReference>
<dbReference type="FunCoup" id="A0A673Z0K4">
    <property type="interactions" value="643"/>
</dbReference>
<feature type="region of interest" description="Disordered" evidence="2">
    <location>
        <begin position="770"/>
        <end position="892"/>
    </location>
</feature>
<evidence type="ECO:0000259" key="4">
    <source>
        <dbReference type="Pfam" id="PF10363"/>
    </source>
</evidence>
<evidence type="ECO:0000313" key="7">
    <source>
        <dbReference type="Ensembl" id="ENSSTUP00000040492.1"/>
    </source>
</evidence>
<dbReference type="AlphaFoldDB" id="A0A673Z0K4"/>
<feature type="domain" description="TANGO6 N-terminal" evidence="6">
    <location>
        <begin position="3"/>
        <end position="309"/>
    </location>
</feature>
<sequence length="1157" mass="126204">MTSAILSALSVLTKPIGETTVHGTQHTEQEALMAALQANQALLEERLKGEKGLYEVRSLREEVRAGVPWICADTEDITWSFVQECLLLLLSLARNLTLQLELFNQAPSPAMSRLRTPEMAPPLTPDVLSVAQQKTLGAALQFVVSLGLCPYLAPGVGVPLGRRSAFGKLVEGLVCHDVAPVPERRLLTTTAVLLELSVLSSLATMVYTRHLGDVMAALCQLGYRPHRPEKNTTREEKEISKEECKNCREALQKLLGKVYQPIVIKELLILQGGPKQAPPGPGTSGGNRSPLSQAPPWLRHLCGQLLSERLMQPNGVQSVLRAILEGGAGGESDWRKCDGVARILAACPQQSLSSDSYYSQVCPQILELLHFRDKLTAQQFQRVATRAALTMVQDCPMFALQYLLTPLFSSLHRCGRMAGEGQTQVTVEEWELTRCAEDVFKVSGTQTINSTMYKAKPRDLLYHSLLPSLSLAQICVVGNSPSAPLLKALGEAIPVLFDLYCFTKKNASHLRAPCQEILLWYFGNSELPVALSTLQQLCALDGGAGGVAPGFHFTPGSDGGAQLTPSETISDEDDALYERVSGEQWRVECMAQLLAEMKDSDLPGDFFLELLQALTCWAAEEEEEEQEVDTSAMTLLQLEQHLLGNVTGRSQKLALLQVLAVMCEGLPHTLLLRKPTQVVEFIVSMLQRACVGLDQVQAAAGPVETQTLSMGMGLVATLLSGPSPLSAEDYSSMSRLLPPLEEISQRHPEVVIQELASDLRTAIATHGAYQPDNVTRATQYQSPKTDNNVPTKKNFKTQTSPSQVSQTRLYSPTLHNNPSTHATQTPNTRAPIQTCIPNLRTQSSSGDSLAQKTHPSQRVSSGAGQGPAGVSAPDGGQSGGRGGSSSSCEPSSGTPSRAFSDCLLGACDPEVPTRAVALRTLTRAIQNRDREALQNQEKVLTLFLENLAHEDTFVYLSAIQGLAVLADFFPERILLRLQEEYQNGPSSQKERSLETRLKVGEVLMRASRAMGDLAPHHGRPLIGVFLRGTRDEDHSVRASCLSNLGELCQRLNYALGPWAQELSTCLTALIKTEKEAEVRRAAVHVIALLLRGLSDKATEVLSDVLLDLYRALKWVVRSDTDDVAVLHAQLALEDLDDVMRRFIFPAQKLEKKIVVLP</sequence>
<evidence type="ECO:0000313" key="8">
    <source>
        <dbReference type="Proteomes" id="UP000472277"/>
    </source>
</evidence>
<feature type="domain" description="RNA polymerase II assembly factor Rtp1 C-terminal" evidence="4">
    <location>
        <begin position="902"/>
        <end position="1013"/>
    </location>
</feature>
<dbReference type="InterPro" id="IPR039600">
    <property type="entry name" value="TANGO6/Rtp1"/>
</dbReference>
<accession>A0A673Z0K4</accession>
<feature type="compositionally biased region" description="Polar residues" evidence="2">
    <location>
        <begin position="772"/>
        <end position="862"/>
    </location>
</feature>